<dbReference type="GeneID" id="5974642"/>
<dbReference type="RefSeq" id="XP_001797749.1">
    <property type="nucleotide sequence ID" value="XM_001797697.1"/>
</dbReference>
<evidence type="ECO:0000313" key="1">
    <source>
        <dbReference type="EMBL" id="EAT84881.1"/>
    </source>
</evidence>
<protein>
    <submittedName>
        <fullName evidence="1">Uncharacterized protein</fullName>
    </submittedName>
</protein>
<dbReference type="InParanoid" id="Q0ULE9"/>
<dbReference type="AlphaFoldDB" id="Q0ULE9"/>
<dbReference type="EMBL" id="CH445335">
    <property type="protein sequence ID" value="EAT84881.1"/>
    <property type="molecule type" value="Genomic_DNA"/>
</dbReference>
<name>Q0ULE9_PHANO</name>
<reference evidence="2" key="1">
    <citation type="journal article" date="2007" name="Plant Cell">
        <title>Dothideomycete-plant interactions illuminated by genome sequencing and EST analysis of the wheat pathogen Stagonospora nodorum.</title>
        <authorList>
            <person name="Hane J.K."/>
            <person name="Lowe R.G."/>
            <person name="Solomon P.S."/>
            <person name="Tan K.C."/>
            <person name="Schoch C.L."/>
            <person name="Spatafora J.W."/>
            <person name="Crous P.W."/>
            <person name="Kodira C."/>
            <person name="Birren B.W."/>
            <person name="Galagan J.E."/>
            <person name="Torriani S.F."/>
            <person name="McDonald B.A."/>
            <person name="Oliver R.P."/>
        </authorList>
    </citation>
    <scope>NUCLEOTIDE SEQUENCE [LARGE SCALE GENOMIC DNA]</scope>
    <source>
        <strain evidence="2">SN15 / ATCC MYA-4574 / FGSC 10173</strain>
    </source>
</reference>
<sequence>MGNSSDRAFIANRLPSASCDWLRLHQADGEALAVTAPPTTRILYKAECSAAQLFAGSTAFSLGAMTSPSSIRIAQIPRHYAAHIHPHVVCCTTDGLAKGWRIEANGALQRLTGQRLVLRTRQ</sequence>
<organism evidence="1 2">
    <name type="scientific">Phaeosphaeria nodorum (strain SN15 / ATCC MYA-4574 / FGSC 10173)</name>
    <name type="common">Glume blotch fungus</name>
    <name type="synonym">Parastagonospora nodorum</name>
    <dbReference type="NCBI Taxonomy" id="321614"/>
    <lineage>
        <taxon>Eukaryota</taxon>
        <taxon>Fungi</taxon>
        <taxon>Dikarya</taxon>
        <taxon>Ascomycota</taxon>
        <taxon>Pezizomycotina</taxon>
        <taxon>Dothideomycetes</taxon>
        <taxon>Pleosporomycetidae</taxon>
        <taxon>Pleosporales</taxon>
        <taxon>Pleosporineae</taxon>
        <taxon>Phaeosphaeriaceae</taxon>
        <taxon>Parastagonospora</taxon>
    </lineage>
</organism>
<gene>
    <name evidence="1" type="ORF">SNOG_07415</name>
</gene>
<accession>Q0ULE9</accession>
<dbReference type="KEGG" id="pno:SNOG_07415"/>
<evidence type="ECO:0000313" key="2">
    <source>
        <dbReference type="Proteomes" id="UP000001055"/>
    </source>
</evidence>
<proteinExistence type="predicted"/>
<dbReference type="Proteomes" id="UP000001055">
    <property type="component" value="Unassembled WGS sequence"/>
</dbReference>